<dbReference type="Proteomes" id="UP001465755">
    <property type="component" value="Unassembled WGS sequence"/>
</dbReference>
<feature type="region of interest" description="Disordered" evidence="1">
    <location>
        <begin position="1"/>
        <end position="74"/>
    </location>
</feature>
<reference evidence="2 3" key="1">
    <citation type="journal article" date="2024" name="Nat. Commun.">
        <title>Phylogenomics reveals the evolutionary origins of lichenization in chlorophyte algae.</title>
        <authorList>
            <person name="Puginier C."/>
            <person name="Libourel C."/>
            <person name="Otte J."/>
            <person name="Skaloud P."/>
            <person name="Haon M."/>
            <person name="Grisel S."/>
            <person name="Petersen M."/>
            <person name="Berrin J.G."/>
            <person name="Delaux P.M."/>
            <person name="Dal Grande F."/>
            <person name="Keller J."/>
        </authorList>
    </citation>
    <scope>NUCLEOTIDE SEQUENCE [LARGE SCALE GENOMIC DNA]</scope>
    <source>
        <strain evidence="2 3">SAG 2036</strain>
    </source>
</reference>
<sequence>MQLRAQYEGRPDPRWRGPPTQTYDDREDRRTPYDYPPPLAQDPRYRQPPPPEPPTQNQTGNSGGGGPQGGPDSLTKALIGGAFVLGIGVGVWFNSEATFYPSNVASTEIIDRKTPNTEICMANGYSSMVFDQRLFVSFNPFNVFVAQPEVKPGCVLRRSNIGVLESKKLVTDNDVNQCVRNANTFAFVGDLEKSPEVSCVYHSEEAENQFIRNPKRAAMGDGVQAPESDPGLLSPK</sequence>
<dbReference type="EMBL" id="JALJOQ010000045">
    <property type="protein sequence ID" value="KAK9805092.1"/>
    <property type="molecule type" value="Genomic_DNA"/>
</dbReference>
<feature type="region of interest" description="Disordered" evidence="1">
    <location>
        <begin position="212"/>
        <end position="236"/>
    </location>
</feature>
<proteinExistence type="predicted"/>
<evidence type="ECO:0000313" key="3">
    <source>
        <dbReference type="Proteomes" id="UP001465755"/>
    </source>
</evidence>
<dbReference type="AlphaFoldDB" id="A0AAW1PAN7"/>
<accession>A0AAW1PAN7</accession>
<name>A0AAW1PAN7_9CHLO</name>
<dbReference type="InterPro" id="IPR021511">
    <property type="entry name" value="DUF3172"/>
</dbReference>
<protein>
    <recommendedName>
        <fullName evidence="4">DUF3172 domain-containing protein</fullName>
    </recommendedName>
</protein>
<evidence type="ECO:0008006" key="4">
    <source>
        <dbReference type="Google" id="ProtNLM"/>
    </source>
</evidence>
<keyword evidence="3" id="KW-1185">Reference proteome</keyword>
<comment type="caution">
    <text evidence="2">The sequence shown here is derived from an EMBL/GenBank/DDBJ whole genome shotgun (WGS) entry which is preliminary data.</text>
</comment>
<gene>
    <name evidence="2" type="ORF">WJX73_004623</name>
</gene>
<evidence type="ECO:0000313" key="2">
    <source>
        <dbReference type="EMBL" id="KAK9805092.1"/>
    </source>
</evidence>
<dbReference type="Pfam" id="PF11371">
    <property type="entry name" value="DUF3172"/>
    <property type="match status" value="1"/>
</dbReference>
<evidence type="ECO:0000256" key="1">
    <source>
        <dbReference type="SAM" id="MobiDB-lite"/>
    </source>
</evidence>
<feature type="compositionally biased region" description="Pro residues" evidence="1">
    <location>
        <begin position="34"/>
        <end position="54"/>
    </location>
</feature>
<feature type="compositionally biased region" description="Basic and acidic residues" evidence="1">
    <location>
        <begin position="23"/>
        <end position="32"/>
    </location>
</feature>
<organism evidence="2 3">
    <name type="scientific">Symbiochloris irregularis</name>
    <dbReference type="NCBI Taxonomy" id="706552"/>
    <lineage>
        <taxon>Eukaryota</taxon>
        <taxon>Viridiplantae</taxon>
        <taxon>Chlorophyta</taxon>
        <taxon>core chlorophytes</taxon>
        <taxon>Trebouxiophyceae</taxon>
        <taxon>Trebouxiales</taxon>
        <taxon>Trebouxiaceae</taxon>
        <taxon>Symbiochloris</taxon>
    </lineage>
</organism>